<feature type="region of interest" description="Disordered" evidence="1">
    <location>
        <begin position="40"/>
        <end position="75"/>
    </location>
</feature>
<proteinExistence type="predicted"/>
<organism evidence="2 3">
    <name type="scientific">Aldrovandia affinis</name>
    <dbReference type="NCBI Taxonomy" id="143900"/>
    <lineage>
        <taxon>Eukaryota</taxon>
        <taxon>Metazoa</taxon>
        <taxon>Chordata</taxon>
        <taxon>Craniata</taxon>
        <taxon>Vertebrata</taxon>
        <taxon>Euteleostomi</taxon>
        <taxon>Actinopterygii</taxon>
        <taxon>Neopterygii</taxon>
        <taxon>Teleostei</taxon>
        <taxon>Notacanthiformes</taxon>
        <taxon>Halosauridae</taxon>
        <taxon>Aldrovandia</taxon>
    </lineage>
</organism>
<feature type="compositionally biased region" description="Low complexity" evidence="1">
    <location>
        <begin position="42"/>
        <end position="53"/>
    </location>
</feature>
<name>A0AAD7RHM1_9TELE</name>
<accession>A0AAD7RHM1</accession>
<feature type="compositionally biased region" description="Basic and acidic residues" evidence="1">
    <location>
        <begin position="54"/>
        <end position="65"/>
    </location>
</feature>
<protein>
    <submittedName>
        <fullName evidence="2">Uncharacterized protein</fullName>
    </submittedName>
</protein>
<evidence type="ECO:0000313" key="2">
    <source>
        <dbReference type="EMBL" id="KAJ8384082.1"/>
    </source>
</evidence>
<evidence type="ECO:0000256" key="1">
    <source>
        <dbReference type="SAM" id="MobiDB-lite"/>
    </source>
</evidence>
<dbReference type="Proteomes" id="UP001221898">
    <property type="component" value="Unassembled WGS sequence"/>
</dbReference>
<sequence length="131" mass="14642">MCRALKHGGFCPRGDLWAGGGGRRRQRLVFRSICCSLSSPYERSSVPLSSYRSSSREQQREDERLQALQNQHSHRSARIASHQADLSHWLPAVRQGLTPLTCSNPLITAFNLPPHTHIPSTLSRIRGKAMG</sequence>
<keyword evidence="3" id="KW-1185">Reference proteome</keyword>
<dbReference type="EMBL" id="JAINUG010000279">
    <property type="protein sequence ID" value="KAJ8384082.1"/>
    <property type="molecule type" value="Genomic_DNA"/>
</dbReference>
<gene>
    <name evidence="2" type="ORF">AAFF_G00208730</name>
</gene>
<reference evidence="2" key="1">
    <citation type="journal article" date="2023" name="Science">
        <title>Genome structures resolve the early diversification of teleost fishes.</title>
        <authorList>
            <person name="Parey E."/>
            <person name="Louis A."/>
            <person name="Montfort J."/>
            <person name="Bouchez O."/>
            <person name="Roques C."/>
            <person name="Iampietro C."/>
            <person name="Lluch J."/>
            <person name="Castinel A."/>
            <person name="Donnadieu C."/>
            <person name="Desvignes T."/>
            <person name="Floi Bucao C."/>
            <person name="Jouanno E."/>
            <person name="Wen M."/>
            <person name="Mejri S."/>
            <person name="Dirks R."/>
            <person name="Jansen H."/>
            <person name="Henkel C."/>
            <person name="Chen W.J."/>
            <person name="Zahm M."/>
            <person name="Cabau C."/>
            <person name="Klopp C."/>
            <person name="Thompson A.W."/>
            <person name="Robinson-Rechavi M."/>
            <person name="Braasch I."/>
            <person name="Lecointre G."/>
            <person name="Bobe J."/>
            <person name="Postlethwait J.H."/>
            <person name="Berthelot C."/>
            <person name="Roest Crollius H."/>
            <person name="Guiguen Y."/>
        </authorList>
    </citation>
    <scope>NUCLEOTIDE SEQUENCE</scope>
    <source>
        <strain evidence="2">NC1722</strain>
    </source>
</reference>
<evidence type="ECO:0000313" key="3">
    <source>
        <dbReference type="Proteomes" id="UP001221898"/>
    </source>
</evidence>
<dbReference type="AlphaFoldDB" id="A0AAD7RHM1"/>
<comment type="caution">
    <text evidence="2">The sequence shown here is derived from an EMBL/GenBank/DDBJ whole genome shotgun (WGS) entry which is preliminary data.</text>
</comment>